<evidence type="ECO:0000313" key="3">
    <source>
        <dbReference type="Proteomes" id="UP000719500"/>
    </source>
</evidence>
<name>A0ABS2FXA7_9FIRM</name>
<proteinExistence type="predicted"/>
<comment type="caution">
    <text evidence="2">The sequence shown here is derived from an EMBL/GenBank/DDBJ whole genome shotgun (WGS) entry which is preliminary data.</text>
</comment>
<gene>
    <name evidence="2" type="ORF">H9X91_12525</name>
</gene>
<dbReference type="EMBL" id="JACSNX010000026">
    <property type="protein sequence ID" value="MBM6852259.1"/>
    <property type="molecule type" value="Genomic_DNA"/>
</dbReference>
<dbReference type="InterPro" id="IPR045504">
    <property type="entry name" value="DUF6487"/>
</dbReference>
<accession>A0ABS2FXA7</accession>
<reference evidence="2 3" key="1">
    <citation type="journal article" date="2021" name="Sci. Rep.">
        <title>The distribution of antibiotic resistance genes in chicken gut microbiota commensals.</title>
        <authorList>
            <person name="Juricova H."/>
            <person name="Matiasovicova J."/>
            <person name="Kubasova T."/>
            <person name="Cejkova D."/>
            <person name="Rychlik I."/>
        </authorList>
    </citation>
    <scope>NUCLEOTIDE SEQUENCE [LARGE SCALE GENOMIC DNA]</scope>
    <source>
        <strain evidence="2 3">An411</strain>
    </source>
</reference>
<organism evidence="2 3">
    <name type="scientific">Oscillibacter valericigenes</name>
    <dbReference type="NCBI Taxonomy" id="351091"/>
    <lineage>
        <taxon>Bacteria</taxon>
        <taxon>Bacillati</taxon>
        <taxon>Bacillota</taxon>
        <taxon>Clostridia</taxon>
        <taxon>Eubacteriales</taxon>
        <taxon>Oscillospiraceae</taxon>
        <taxon>Oscillibacter</taxon>
    </lineage>
</organism>
<sequence>MNGAQGAWVGEFSAGACPAENDRNIFFRRWRKNWENPWFSRAPFLRVSKEEEIRLNCPFCGAEMESGALQSNYGIYWLPKPRKAGPPDLSRDAEHLSKQDSPLITPPYIPAFRCTKCRKIILDY</sequence>
<dbReference type="Pfam" id="PF20097">
    <property type="entry name" value="DUF6487"/>
    <property type="match status" value="1"/>
</dbReference>
<protein>
    <recommendedName>
        <fullName evidence="1">DUF6487 domain-containing protein</fullName>
    </recommendedName>
</protein>
<evidence type="ECO:0000313" key="2">
    <source>
        <dbReference type="EMBL" id="MBM6852259.1"/>
    </source>
</evidence>
<feature type="domain" description="DUF6487" evidence="1">
    <location>
        <begin position="57"/>
        <end position="124"/>
    </location>
</feature>
<dbReference type="Proteomes" id="UP000719500">
    <property type="component" value="Unassembled WGS sequence"/>
</dbReference>
<keyword evidence="3" id="KW-1185">Reference proteome</keyword>
<dbReference type="RefSeq" id="WP_204805482.1">
    <property type="nucleotide sequence ID" value="NZ_JACSNX010000026.1"/>
</dbReference>
<evidence type="ECO:0000259" key="1">
    <source>
        <dbReference type="Pfam" id="PF20097"/>
    </source>
</evidence>